<feature type="non-terminal residue" evidence="1">
    <location>
        <position position="156"/>
    </location>
</feature>
<comment type="caution">
    <text evidence="1">The sequence shown here is derived from an EMBL/GenBank/DDBJ whole genome shotgun (WGS) entry which is preliminary data.</text>
</comment>
<accession>A0ACC0TUJ8</accession>
<gene>
    <name evidence="1" type="ORF">F5148DRAFT_1245421</name>
</gene>
<name>A0ACC0TUJ8_9AGAM</name>
<protein>
    <submittedName>
        <fullName evidence="1">Uncharacterized protein</fullName>
    </submittedName>
</protein>
<evidence type="ECO:0000313" key="2">
    <source>
        <dbReference type="Proteomes" id="UP001207468"/>
    </source>
</evidence>
<proteinExistence type="predicted"/>
<keyword evidence="2" id="KW-1185">Reference proteome</keyword>
<reference evidence="1" key="1">
    <citation type="submission" date="2021-03" db="EMBL/GenBank/DDBJ databases">
        <title>Evolutionary priming and transition to the ectomycorrhizal habit in an iconic lineage of mushroom-forming fungi: is preadaptation a requirement?</title>
        <authorList>
            <consortium name="DOE Joint Genome Institute"/>
            <person name="Looney B.P."/>
            <person name="Miyauchi S."/>
            <person name="Morin E."/>
            <person name="Drula E."/>
            <person name="Courty P.E."/>
            <person name="Chicoki N."/>
            <person name="Fauchery L."/>
            <person name="Kohler A."/>
            <person name="Kuo A."/>
            <person name="LaButti K."/>
            <person name="Pangilinan J."/>
            <person name="Lipzen A."/>
            <person name="Riley R."/>
            <person name="Andreopoulos W."/>
            <person name="He G."/>
            <person name="Johnson J."/>
            <person name="Barry K.W."/>
            <person name="Grigoriev I.V."/>
            <person name="Nagy L."/>
            <person name="Hibbett D."/>
            <person name="Henrissat B."/>
            <person name="Matheny P.B."/>
            <person name="Labbe J."/>
            <person name="Martin A.F."/>
        </authorList>
    </citation>
    <scope>NUCLEOTIDE SEQUENCE</scope>
    <source>
        <strain evidence="1">BPL698</strain>
    </source>
</reference>
<dbReference type="EMBL" id="JAGFNK010000467">
    <property type="protein sequence ID" value="KAI9449879.1"/>
    <property type="molecule type" value="Genomic_DNA"/>
</dbReference>
<evidence type="ECO:0000313" key="1">
    <source>
        <dbReference type="EMBL" id="KAI9449879.1"/>
    </source>
</evidence>
<dbReference type="Proteomes" id="UP001207468">
    <property type="component" value="Unassembled WGS sequence"/>
</dbReference>
<sequence>MIFKQMFRKGTNIPSHLTPQTKYPIDYMHFMTTCQRLVEADGLLKEASQRLEEHRNTIDLENYVMAQGLLTMYVILYGSLDLRLTTTSLEVREIIELVWRTRICLADTSRHRRTSTKPKKPTKGLSNSSRVYIQVSLLVRALFGFHPFGCCGVIVC</sequence>
<organism evidence="1 2">
    <name type="scientific">Russula earlei</name>
    <dbReference type="NCBI Taxonomy" id="71964"/>
    <lineage>
        <taxon>Eukaryota</taxon>
        <taxon>Fungi</taxon>
        <taxon>Dikarya</taxon>
        <taxon>Basidiomycota</taxon>
        <taxon>Agaricomycotina</taxon>
        <taxon>Agaricomycetes</taxon>
        <taxon>Russulales</taxon>
        <taxon>Russulaceae</taxon>
        <taxon>Russula</taxon>
    </lineage>
</organism>